<dbReference type="Proteomes" id="UP000233551">
    <property type="component" value="Unassembled WGS sequence"/>
</dbReference>
<protein>
    <recommendedName>
        <fullName evidence="3">Pectinesterase</fullName>
    </recommendedName>
</protein>
<accession>A0A2I0IP72</accession>
<dbReference type="AlphaFoldDB" id="A0A2I0IP72"/>
<organism evidence="1 2">
    <name type="scientific">Punica granatum</name>
    <name type="common">Pomegranate</name>
    <dbReference type="NCBI Taxonomy" id="22663"/>
    <lineage>
        <taxon>Eukaryota</taxon>
        <taxon>Viridiplantae</taxon>
        <taxon>Streptophyta</taxon>
        <taxon>Embryophyta</taxon>
        <taxon>Tracheophyta</taxon>
        <taxon>Spermatophyta</taxon>
        <taxon>Magnoliopsida</taxon>
        <taxon>eudicotyledons</taxon>
        <taxon>Gunneridae</taxon>
        <taxon>Pentapetalae</taxon>
        <taxon>rosids</taxon>
        <taxon>malvids</taxon>
        <taxon>Myrtales</taxon>
        <taxon>Lythraceae</taxon>
        <taxon>Punica</taxon>
    </lineage>
</organism>
<comment type="caution">
    <text evidence="1">The sequence shown here is derived from an EMBL/GenBank/DDBJ whole genome shotgun (WGS) entry which is preliminary data.</text>
</comment>
<dbReference type="EMBL" id="PGOL01002697">
    <property type="protein sequence ID" value="PKI45779.1"/>
    <property type="molecule type" value="Genomic_DNA"/>
</dbReference>
<gene>
    <name evidence="1" type="ORF">CRG98_033786</name>
</gene>
<proteinExistence type="predicted"/>
<evidence type="ECO:0000313" key="2">
    <source>
        <dbReference type="Proteomes" id="UP000233551"/>
    </source>
</evidence>
<name>A0A2I0IP72_PUNGR</name>
<evidence type="ECO:0008006" key="3">
    <source>
        <dbReference type="Google" id="ProtNLM"/>
    </source>
</evidence>
<dbReference type="SUPFAM" id="SSF51126">
    <property type="entry name" value="Pectin lyase-like"/>
    <property type="match status" value="1"/>
</dbReference>
<dbReference type="InterPro" id="IPR011050">
    <property type="entry name" value="Pectin_lyase_fold/virulence"/>
</dbReference>
<evidence type="ECO:0000313" key="1">
    <source>
        <dbReference type="EMBL" id="PKI45779.1"/>
    </source>
</evidence>
<dbReference type="InterPro" id="IPR012334">
    <property type="entry name" value="Pectin_lyas_fold"/>
</dbReference>
<reference evidence="1 2" key="1">
    <citation type="submission" date="2017-11" db="EMBL/GenBank/DDBJ databases">
        <title>De-novo sequencing of pomegranate (Punica granatum L.) genome.</title>
        <authorList>
            <person name="Akparov Z."/>
            <person name="Amiraslanov A."/>
            <person name="Hajiyeva S."/>
            <person name="Abbasov M."/>
            <person name="Kaur K."/>
            <person name="Hamwieh A."/>
            <person name="Solovyev V."/>
            <person name="Salamov A."/>
            <person name="Braich B."/>
            <person name="Kosarev P."/>
            <person name="Mahmoud A."/>
            <person name="Hajiyev E."/>
            <person name="Babayeva S."/>
            <person name="Izzatullayeva V."/>
            <person name="Mammadov A."/>
            <person name="Mammadov A."/>
            <person name="Sharifova S."/>
            <person name="Ojaghi J."/>
            <person name="Eynullazada K."/>
            <person name="Bayramov B."/>
            <person name="Abdulazimova A."/>
            <person name="Shahmuradov I."/>
        </authorList>
    </citation>
    <scope>NUCLEOTIDE SEQUENCE [LARGE SCALE GENOMIC DNA]</scope>
    <source>
        <strain evidence="2">cv. AG2017</strain>
        <tissue evidence="1">Leaf</tissue>
    </source>
</reference>
<keyword evidence="2" id="KW-1185">Reference proteome</keyword>
<sequence length="102" mass="11401">MDSPVHAHDLARRIMWHNSAPWTTTLIVESDYVVVANIIVVNMSPWPTRTNSREQAVAVKIPGNKSALCNCQFEGLPYVTTVLAQGLLHRGNCRLYLRLGLC</sequence>
<dbReference type="Gene3D" id="2.160.20.10">
    <property type="entry name" value="Single-stranded right-handed beta-helix, Pectin lyase-like"/>
    <property type="match status" value="1"/>
</dbReference>